<dbReference type="GO" id="GO:0007264">
    <property type="term" value="P:small GTPase-mediated signal transduction"/>
    <property type="evidence" value="ECO:0007669"/>
    <property type="project" value="InterPro"/>
</dbReference>
<evidence type="ECO:0000256" key="5">
    <source>
        <dbReference type="ARBA" id="ARBA00022658"/>
    </source>
</evidence>
<comment type="similarity">
    <text evidence="7">Belongs to the DOCK family.</text>
</comment>
<dbReference type="InterPro" id="IPR001452">
    <property type="entry name" value="SH3_domain"/>
</dbReference>
<feature type="region of interest" description="Disordered" evidence="8">
    <location>
        <begin position="1736"/>
        <end position="1763"/>
    </location>
</feature>
<dbReference type="Pfam" id="PF16172">
    <property type="entry name" value="DOCK_N"/>
    <property type="match status" value="1"/>
</dbReference>
<dbReference type="InterPro" id="IPR016024">
    <property type="entry name" value="ARM-type_fold"/>
</dbReference>
<dbReference type="InterPro" id="IPR043161">
    <property type="entry name" value="DOCK_C_lobe_A"/>
</dbReference>
<evidence type="ECO:0000259" key="11">
    <source>
        <dbReference type="PROSITE" id="PS51650"/>
    </source>
</evidence>
<evidence type="ECO:0000256" key="7">
    <source>
        <dbReference type="PROSITE-ProRule" id="PRU00983"/>
    </source>
</evidence>
<reference evidence="13" key="1">
    <citation type="submission" date="2023-06" db="EMBL/GenBank/DDBJ databases">
        <title>Genomic analysis of the entomopathogenic nematode Steinernema hermaphroditum.</title>
        <authorList>
            <person name="Schwarz E.M."/>
            <person name="Heppert J.K."/>
            <person name="Baniya A."/>
            <person name="Schwartz H.T."/>
            <person name="Tan C.-H."/>
            <person name="Antoshechkin I."/>
            <person name="Sternberg P.W."/>
            <person name="Goodrich-Blair H."/>
            <person name="Dillman A.R."/>
        </authorList>
    </citation>
    <scope>NUCLEOTIDE SEQUENCE</scope>
    <source>
        <strain evidence="13">PS9179</strain>
        <tissue evidence="13">Whole animal</tissue>
    </source>
</reference>
<dbReference type="EMBL" id="JAUCMV010000002">
    <property type="protein sequence ID" value="KAK0417687.1"/>
    <property type="molecule type" value="Genomic_DNA"/>
</dbReference>
<protein>
    <recommendedName>
        <fullName evidence="15">Dedicator of cytokinesis protein 1</fullName>
    </recommendedName>
</protein>
<dbReference type="PROSITE" id="PS51651">
    <property type="entry name" value="DOCKER"/>
    <property type="match status" value="1"/>
</dbReference>
<dbReference type="Gene3D" id="1.25.40.410">
    <property type="match status" value="1"/>
</dbReference>
<feature type="domain" description="DOCKER" evidence="12">
    <location>
        <begin position="1226"/>
        <end position="1641"/>
    </location>
</feature>
<evidence type="ECO:0000259" key="12">
    <source>
        <dbReference type="PROSITE" id="PS51651"/>
    </source>
</evidence>
<dbReference type="InterPro" id="IPR046769">
    <property type="entry name" value="DOCKER_Lobe_A"/>
</dbReference>
<accession>A0AA39I745</accession>
<comment type="caution">
    <text evidence="13">The sequence shown here is derived from an EMBL/GenBank/DDBJ whole genome shotgun (WGS) entry which is preliminary data.</text>
</comment>
<keyword evidence="2 6" id="KW-0728">SH3 domain</keyword>
<feature type="region of interest" description="Disordered" evidence="8">
    <location>
        <begin position="1692"/>
        <end position="1713"/>
    </location>
</feature>
<proteinExistence type="inferred from homology"/>
<sequence>MLTCKHPTVKREFRHSCFANLCRLPDKTHRMPDHTYVAVAVHNFSCNEALPKGKRFLPFLIGQKVRVVSNNGTWAYGFCVDDERKNGIFPLSAIHKQSNYASSSNRLVEPSTSSESSALVDEITVVLQNWWRTCKDYYANQLGVQSLEKIFTYMNGLMVVRKQILSGNVPAEELKELRSETTAKIDLGNQWLGLNMTIRDDGGRPIDIDTISLIQCYREHVASKKRIEESSRPQTNKQFSQFSVLINVLSTTLELSCDCEFVMSLYHLKEQRFISEDFTFRWVARNSAFEQRECRAIFTGLGETEASGEHRLIIVLRASRIAPIEPLSSTMKKQPDCVGLPCYRQPYAVGFIDLAEVIEGEVPKETIFFLSRDESFDSLVSSLVSAKLSTVRLLSSFASNGYAQKTQVMISSQFLAGTYRQVKKNFPHIFSVRPPTEVHKVQDSTAIEKVGNHLFVTLLFGEFYKASEKNIEARMAVYDSSGRCIQNCFESATPVEGQTISSYYQSSVFYHEDKPKWNETAKIRLAEGISGDVHLRIALYSRRSDKNKADKGPFAIAFAHILAGTRLISDGDHELLMYKVDPLRFNLSDVSYLAYPSTRGDLKLVQSNARPATLMEKNGVNIQTRTRSSTLTHNSLILAILNWRMHQANLRHHLEKIASQEGLVTEEIVKFIPGFCDALFEIMDNHAHLHRQVFDVLVVVLRLVESERNAAYKPALENYIRMFHSTIAYVGLITHLLYYIEHADETHEKSLPALKTLGPLMQMIVASKRCNDRLAMNTGSNFHEMIERFKRALEGMMQGDRGRMTCQNVALKYLPSIIPELIQPGILEPYDVTVFIISIMDKFGVNIVPRHRLEFIEKIVETDLFALPECRELLLPKVLEKVLEHLQPERAVERTEYAERIENCSNILMNVLETLFNLNFCSCQLEDPDFNFVFARCFRPLVQTCIHLLNERPVLQPVFTLVLALLDRVSAESFKKYVEALPTHLDKLDFLSELVRMFRDIFGRCAFRKDWHLMFRLQNKVFVKMIRFVIPVVVGVFNAQFFEAELWRECMLTLVAFITQEKFVDRKPAFLRRLAAQELRSLWYQLPEVEKMNYIPSLVGAFLRVALCADVAIRETTIPIFFDMMQTEWHQSQPTEFTQFRDEMVVQLDSLVDDGAGDAAFKRQLFRLMMARCRSNHELFTRGGIVLFIKEIDHLLQLLFDYRQVRRRADSIENGMNRTVELIKYYNSIGQRDLYIAYVYKLYDLHLLCGNLVEAAFTLQNHASTLSWEEEELPPFVVAKQLNRQCGSQRQLKEQLYIEMADLLDRGEIWEKSIEILRELVPLYEQRLFDYVKLSDLLSRIADLYRKISSRPRLECAYFLVGFYGRDFPPYLNRKEFVFRGQPLDKIGSFQQRLLSTFYGSKLVPTMDDCSHLAKQCGRHIQIIPVAPIAPPCPLTDNKLVNRLIRWYYEHNDVNKFEYSRPDPRPSKFTQLENSDVTRFWVRKHYIGVDCALPSILKFSQVISHSEPFDSSPLSEAVAFMERSNDSLLALVEEALSSSAPTEWSKRLGGAVRGVLQAFVQGGTKNYKVFFTDECRSVLSDEELLEVERLGELLRNQVPILEYALYVHNQLPKDLNFHASLVESFYEYSQNIGEQFGVAPSLLPPNCSIVCSVGPAPEHSVQSPSVSNAASFGSLHRGRVVISAIKGMKPMAARKSSSRCEERTSFQSESGLLTPRSSELSARVSFGISVSATNSPLRRRVRGSDSERTSSPPPPPLPRRRTDIHSKELLARRTPLPVPQGAHSPRKHLCTREFGDFLGRDLFRNFRRLVISVFAPLLRCYRNPLLEVNRFAIRSHGDYGIANGYGGAATTSTAIEVRDNGRKVTASRSAANGYRNRAEPNGVHRSHRVVPSFQDPNDSVDDSSCRLVRIADAYSTFCGVRCPNDLLVTAFCGGQLIITALSLLQHVVSVLHFNQIFHCSFNATITQPGAYAEFLSNDLIIFDFGLFHELIQVQECIANYLDGGYMRCLWCIGQLAALLVTLFSCVCLRRPHPYLFWPILVMQNAYCFGLVILTIATADKLLLSILHPVDGHLSLLILVFFTGTCSNHLFNYILWHFYWHRESLHSRPDASSATAVWM</sequence>
<dbReference type="InterPro" id="IPR026791">
    <property type="entry name" value="DOCK"/>
</dbReference>
<evidence type="ECO:0000259" key="10">
    <source>
        <dbReference type="PROSITE" id="PS50002"/>
    </source>
</evidence>
<name>A0AA39I745_9BILA</name>
<dbReference type="GO" id="GO:0016477">
    <property type="term" value="P:cell migration"/>
    <property type="evidence" value="ECO:0007669"/>
    <property type="project" value="TreeGrafter"/>
</dbReference>
<dbReference type="PANTHER" id="PTHR45653">
    <property type="entry name" value="DEDICATOR OF CYTOKINESIS"/>
    <property type="match status" value="1"/>
</dbReference>
<dbReference type="Gene3D" id="2.60.40.150">
    <property type="entry name" value="C2 domain"/>
    <property type="match status" value="1"/>
</dbReference>
<comment type="subcellular location">
    <subcellularLocation>
        <location evidence="1">Cytoplasm</location>
    </subcellularLocation>
</comment>
<dbReference type="PROSITE" id="PS51650">
    <property type="entry name" value="C2_DOCK"/>
    <property type="match status" value="1"/>
</dbReference>
<feature type="domain" description="C2 DOCK-type" evidence="11">
    <location>
        <begin position="451"/>
        <end position="632"/>
    </location>
</feature>
<dbReference type="SUPFAM" id="SSF48371">
    <property type="entry name" value="ARM repeat"/>
    <property type="match status" value="1"/>
</dbReference>
<evidence type="ECO:0000256" key="2">
    <source>
        <dbReference type="ARBA" id="ARBA00022443"/>
    </source>
</evidence>
<dbReference type="Pfam" id="PF06920">
    <property type="entry name" value="DHR-2_Lobe_A"/>
    <property type="match status" value="1"/>
</dbReference>
<dbReference type="Pfam" id="PF23554">
    <property type="entry name" value="TPR_DOCK"/>
    <property type="match status" value="1"/>
</dbReference>
<organism evidence="13 14">
    <name type="scientific">Steinernema hermaphroditum</name>
    <dbReference type="NCBI Taxonomy" id="289476"/>
    <lineage>
        <taxon>Eukaryota</taxon>
        <taxon>Metazoa</taxon>
        <taxon>Ecdysozoa</taxon>
        <taxon>Nematoda</taxon>
        <taxon>Chromadorea</taxon>
        <taxon>Rhabditida</taxon>
        <taxon>Tylenchina</taxon>
        <taxon>Panagrolaimomorpha</taxon>
        <taxon>Strongyloidoidea</taxon>
        <taxon>Steinernematidae</taxon>
        <taxon>Steinernema</taxon>
    </lineage>
</organism>
<keyword evidence="14" id="KW-1185">Reference proteome</keyword>
<dbReference type="PANTHER" id="PTHR45653:SF10">
    <property type="entry name" value="MYOBLAST CITY, ISOFORM B"/>
    <property type="match status" value="1"/>
</dbReference>
<keyword evidence="3" id="KW-0963">Cytoplasm</keyword>
<feature type="transmembrane region" description="Helical" evidence="9">
    <location>
        <begin position="2035"/>
        <end position="2055"/>
    </location>
</feature>
<dbReference type="Pfam" id="PF14429">
    <property type="entry name" value="DOCK-C2"/>
    <property type="match status" value="1"/>
</dbReference>
<feature type="transmembrane region" description="Helical" evidence="9">
    <location>
        <begin position="2075"/>
        <end position="2098"/>
    </location>
</feature>
<keyword evidence="9" id="KW-0472">Membrane</keyword>
<evidence type="ECO:0000256" key="3">
    <source>
        <dbReference type="ARBA" id="ARBA00022490"/>
    </source>
</evidence>
<dbReference type="PROSITE" id="PS50002">
    <property type="entry name" value="SH3"/>
    <property type="match status" value="1"/>
</dbReference>
<dbReference type="GO" id="GO:0005886">
    <property type="term" value="C:plasma membrane"/>
    <property type="evidence" value="ECO:0007669"/>
    <property type="project" value="TreeGrafter"/>
</dbReference>
<keyword evidence="9" id="KW-1133">Transmembrane helix</keyword>
<dbReference type="Gene3D" id="2.30.30.40">
    <property type="entry name" value="SH3 Domains"/>
    <property type="match status" value="1"/>
</dbReference>
<feature type="transmembrane region" description="Helical" evidence="9">
    <location>
        <begin position="2004"/>
        <end position="2028"/>
    </location>
</feature>
<keyword evidence="4" id="KW-0597">Phosphoprotein</keyword>
<evidence type="ECO:0000313" key="14">
    <source>
        <dbReference type="Proteomes" id="UP001175271"/>
    </source>
</evidence>
<dbReference type="InterPro" id="IPR032376">
    <property type="entry name" value="DOCK_N"/>
</dbReference>
<dbReference type="Proteomes" id="UP001175271">
    <property type="component" value="Unassembled WGS sequence"/>
</dbReference>
<evidence type="ECO:0000256" key="1">
    <source>
        <dbReference type="ARBA" id="ARBA00004496"/>
    </source>
</evidence>
<dbReference type="GO" id="GO:0005737">
    <property type="term" value="C:cytoplasm"/>
    <property type="evidence" value="ECO:0007669"/>
    <property type="project" value="UniProtKB-SubCell"/>
</dbReference>
<evidence type="ECO:0008006" key="15">
    <source>
        <dbReference type="Google" id="ProtNLM"/>
    </source>
</evidence>
<dbReference type="InterPro" id="IPR042455">
    <property type="entry name" value="DOCK_N_sub1"/>
</dbReference>
<evidence type="ECO:0000256" key="9">
    <source>
        <dbReference type="SAM" id="Phobius"/>
    </source>
</evidence>
<keyword evidence="5" id="KW-0344">Guanine-nucleotide releasing factor</keyword>
<dbReference type="GO" id="GO:0005085">
    <property type="term" value="F:guanyl-nucleotide exchange factor activity"/>
    <property type="evidence" value="ECO:0007669"/>
    <property type="project" value="UniProtKB-KW"/>
</dbReference>
<dbReference type="GO" id="GO:0007520">
    <property type="term" value="P:myoblast fusion"/>
    <property type="evidence" value="ECO:0007669"/>
    <property type="project" value="TreeGrafter"/>
</dbReference>
<feature type="domain" description="SH3" evidence="10">
    <location>
        <begin position="33"/>
        <end position="99"/>
    </location>
</feature>
<evidence type="ECO:0000256" key="8">
    <source>
        <dbReference type="SAM" id="MobiDB-lite"/>
    </source>
</evidence>
<gene>
    <name evidence="13" type="ORF">QR680_013149</name>
</gene>
<dbReference type="CDD" id="cd11684">
    <property type="entry name" value="DHR2_DOCK"/>
    <property type="match status" value="1"/>
</dbReference>
<keyword evidence="9" id="KW-0812">Transmembrane</keyword>
<dbReference type="InterPro" id="IPR056372">
    <property type="entry name" value="TPR_DOCK"/>
</dbReference>
<evidence type="ECO:0000313" key="13">
    <source>
        <dbReference type="EMBL" id="KAK0417687.1"/>
    </source>
</evidence>
<dbReference type="Gene3D" id="1.20.58.740">
    <property type="match status" value="1"/>
</dbReference>
<dbReference type="InterPro" id="IPR043162">
    <property type="entry name" value="DOCK_C_lobe_C"/>
</dbReference>
<dbReference type="InterPro" id="IPR027007">
    <property type="entry name" value="C2_DOCK-type_domain"/>
</dbReference>
<evidence type="ECO:0000256" key="6">
    <source>
        <dbReference type="PROSITE-ProRule" id="PRU00192"/>
    </source>
</evidence>
<evidence type="ECO:0000256" key="4">
    <source>
        <dbReference type="ARBA" id="ARBA00022553"/>
    </source>
</evidence>
<dbReference type="InterPro" id="IPR027357">
    <property type="entry name" value="DOCKER_dom"/>
</dbReference>
<dbReference type="Gene3D" id="1.20.1270.350">
    <property type="entry name" value="Dedicator of cytokinesis N-terminal subdomain"/>
    <property type="match status" value="1"/>
</dbReference>
<dbReference type="GO" id="GO:0031267">
    <property type="term" value="F:small GTPase binding"/>
    <property type="evidence" value="ECO:0007669"/>
    <property type="project" value="TreeGrafter"/>
</dbReference>
<dbReference type="InterPro" id="IPR035892">
    <property type="entry name" value="C2_domain_sf"/>
</dbReference>